<evidence type="ECO:0000313" key="1">
    <source>
        <dbReference type="EMBL" id="MPM65444.1"/>
    </source>
</evidence>
<organism evidence="1">
    <name type="scientific">bioreactor metagenome</name>
    <dbReference type="NCBI Taxonomy" id="1076179"/>
    <lineage>
        <taxon>unclassified sequences</taxon>
        <taxon>metagenomes</taxon>
        <taxon>ecological metagenomes</taxon>
    </lineage>
</organism>
<gene>
    <name evidence="1" type="ORF">SDC9_112340</name>
</gene>
<name>A0A645BUH5_9ZZZZ</name>
<protein>
    <submittedName>
        <fullName evidence="1">Uncharacterized protein</fullName>
    </submittedName>
</protein>
<accession>A0A645BUH5</accession>
<reference evidence="1" key="1">
    <citation type="submission" date="2019-08" db="EMBL/GenBank/DDBJ databases">
        <authorList>
            <person name="Kucharzyk K."/>
            <person name="Murdoch R.W."/>
            <person name="Higgins S."/>
            <person name="Loffler F."/>
        </authorList>
    </citation>
    <scope>NUCLEOTIDE SEQUENCE</scope>
</reference>
<comment type="caution">
    <text evidence="1">The sequence shown here is derived from an EMBL/GenBank/DDBJ whole genome shotgun (WGS) entry which is preliminary data.</text>
</comment>
<dbReference type="AlphaFoldDB" id="A0A645BUH5"/>
<dbReference type="EMBL" id="VSSQ01020520">
    <property type="protein sequence ID" value="MPM65444.1"/>
    <property type="molecule type" value="Genomic_DNA"/>
</dbReference>
<proteinExistence type="predicted"/>
<sequence length="120" mass="14153">MHNMTDRVPLKHTVTVPTGYNPSRFTANFDIKVYTVKKELYELGIMESETMFGHTVKVYNPERTVCDIIRSRNGIEAQTFDDALKRYVERRGRNIPRLMQYARAFHIDKILTMYLRVLLP</sequence>